<dbReference type="InterPro" id="IPR027558">
    <property type="entry name" value="Pre_pil_HX9DG_C"/>
</dbReference>
<accession>A3ZRP8</accession>
<dbReference type="STRING" id="314230.DSM3645_12391"/>
<evidence type="ECO:0000313" key="4">
    <source>
        <dbReference type="Proteomes" id="UP000004358"/>
    </source>
</evidence>
<dbReference type="Gene3D" id="3.30.700.10">
    <property type="entry name" value="Glycoprotein, Type 4 Pilin"/>
    <property type="match status" value="1"/>
</dbReference>
<keyword evidence="1" id="KW-0812">Transmembrane</keyword>
<dbReference type="Proteomes" id="UP000004358">
    <property type="component" value="Unassembled WGS sequence"/>
</dbReference>
<dbReference type="PROSITE" id="PS00409">
    <property type="entry name" value="PROKAR_NTER_METHYL"/>
    <property type="match status" value="1"/>
</dbReference>
<dbReference type="EMBL" id="AANZ01000007">
    <property type="protein sequence ID" value="EAQ80817.1"/>
    <property type="molecule type" value="Genomic_DNA"/>
</dbReference>
<feature type="domain" description="DUF1559" evidence="2">
    <location>
        <begin position="34"/>
        <end position="308"/>
    </location>
</feature>
<dbReference type="PANTHER" id="PTHR30093">
    <property type="entry name" value="GENERAL SECRETION PATHWAY PROTEIN G"/>
    <property type="match status" value="1"/>
</dbReference>
<dbReference type="NCBIfam" id="TIGR04294">
    <property type="entry name" value="pre_pil_HX9DG"/>
    <property type="match status" value="1"/>
</dbReference>
<evidence type="ECO:0000259" key="2">
    <source>
        <dbReference type="Pfam" id="PF07596"/>
    </source>
</evidence>
<dbReference type="Pfam" id="PF07596">
    <property type="entry name" value="SBP_bac_10"/>
    <property type="match status" value="1"/>
</dbReference>
<dbReference type="eggNOG" id="COG2165">
    <property type="taxonomic scope" value="Bacteria"/>
</dbReference>
<feature type="transmembrane region" description="Helical" evidence="1">
    <location>
        <begin position="12"/>
        <end position="33"/>
    </location>
</feature>
<dbReference type="PANTHER" id="PTHR30093:SF2">
    <property type="entry name" value="TYPE II SECRETION SYSTEM PROTEIN H"/>
    <property type="match status" value="1"/>
</dbReference>
<dbReference type="Pfam" id="PF07963">
    <property type="entry name" value="N_methyl"/>
    <property type="match status" value="1"/>
</dbReference>
<keyword evidence="1" id="KW-0472">Membrane</keyword>
<sequence length="330" mass="35188">MRSPDRQQGFTLVELLVVIAIIGVLIALLLPAVQQAREAARRMTCTNKLKQIGLALHNYHDTHGKFPAGTFFDTTGVGPIDFSSSSWCKSLSSDPTGSRGRAPWTVTILPFLEQKNLYDQFSLGSTFPMHSGDLSNLDSTNPNKALFSSNNPAYQCPSSPGSLSDWNSISYFGVQGGGPTASCSTTSGQRVYYVNGALYFNSSNGFRDFSDGSSNILMVGENKYALTPTGRADGIHSGWNSSIRINNDQALPFVLSAARGQINSYPGDGTKNDTLNIMTQLFGSFHPGGAMFLVGDGSVHFLPETIDLTTYQTLGQISDSAPVGGLGAGS</sequence>
<dbReference type="AlphaFoldDB" id="A3ZRP8"/>
<dbReference type="SUPFAM" id="SSF54523">
    <property type="entry name" value="Pili subunits"/>
    <property type="match status" value="1"/>
</dbReference>
<dbReference type="NCBIfam" id="TIGR02532">
    <property type="entry name" value="IV_pilin_GFxxxE"/>
    <property type="match status" value="1"/>
</dbReference>
<dbReference type="HOGENOM" id="CLU_041661_0_0_0"/>
<protein>
    <recommendedName>
        <fullName evidence="2">DUF1559 domain-containing protein</fullName>
    </recommendedName>
</protein>
<dbReference type="OrthoDB" id="255848at2"/>
<dbReference type="InterPro" id="IPR012902">
    <property type="entry name" value="N_methyl_site"/>
</dbReference>
<evidence type="ECO:0000256" key="1">
    <source>
        <dbReference type="SAM" id="Phobius"/>
    </source>
</evidence>
<dbReference type="InterPro" id="IPR045584">
    <property type="entry name" value="Pilin-like"/>
</dbReference>
<dbReference type="InterPro" id="IPR011453">
    <property type="entry name" value="DUF1559"/>
</dbReference>
<gene>
    <name evidence="3" type="ORF">DSM3645_12391</name>
</gene>
<comment type="caution">
    <text evidence="3">The sequence shown here is derived from an EMBL/GenBank/DDBJ whole genome shotgun (WGS) entry which is preliminary data.</text>
</comment>
<reference evidence="3 4" key="1">
    <citation type="submission" date="2006-02" db="EMBL/GenBank/DDBJ databases">
        <authorList>
            <person name="Amann R."/>
            <person name="Ferriera S."/>
            <person name="Johnson J."/>
            <person name="Kravitz S."/>
            <person name="Halpern A."/>
            <person name="Remington K."/>
            <person name="Beeson K."/>
            <person name="Tran B."/>
            <person name="Rogers Y.-H."/>
            <person name="Friedman R."/>
            <person name="Venter J.C."/>
        </authorList>
    </citation>
    <scope>NUCLEOTIDE SEQUENCE [LARGE SCALE GENOMIC DNA]</scope>
    <source>
        <strain evidence="3 4">DSM 3645</strain>
    </source>
</reference>
<keyword evidence="1" id="KW-1133">Transmembrane helix</keyword>
<evidence type="ECO:0000313" key="3">
    <source>
        <dbReference type="EMBL" id="EAQ80817.1"/>
    </source>
</evidence>
<name>A3ZRP8_9BACT</name>
<proteinExistence type="predicted"/>
<organism evidence="3 4">
    <name type="scientific">Blastopirellula marina DSM 3645</name>
    <dbReference type="NCBI Taxonomy" id="314230"/>
    <lineage>
        <taxon>Bacteria</taxon>
        <taxon>Pseudomonadati</taxon>
        <taxon>Planctomycetota</taxon>
        <taxon>Planctomycetia</taxon>
        <taxon>Pirellulales</taxon>
        <taxon>Pirellulaceae</taxon>
        <taxon>Blastopirellula</taxon>
    </lineage>
</organism>